<evidence type="ECO:0000313" key="2">
    <source>
        <dbReference type="Proteomes" id="UP000321328"/>
    </source>
</evidence>
<dbReference type="Gene3D" id="3.40.50.720">
    <property type="entry name" value="NAD(P)-binding Rossmann-like Domain"/>
    <property type="match status" value="1"/>
</dbReference>
<dbReference type="EMBL" id="BJVI01000008">
    <property type="protein sequence ID" value="GEL17402.1"/>
    <property type="molecule type" value="Genomic_DNA"/>
</dbReference>
<protein>
    <submittedName>
        <fullName evidence="1">Uncharacterized protein</fullName>
    </submittedName>
</protein>
<dbReference type="AlphaFoldDB" id="A0A511CXX7"/>
<organism evidence="1 2">
    <name type="scientific">Pseudonocardia asaccharolytica DSM 44247 = NBRC 16224</name>
    <dbReference type="NCBI Taxonomy" id="1123024"/>
    <lineage>
        <taxon>Bacteria</taxon>
        <taxon>Bacillati</taxon>
        <taxon>Actinomycetota</taxon>
        <taxon>Actinomycetes</taxon>
        <taxon>Pseudonocardiales</taxon>
        <taxon>Pseudonocardiaceae</taxon>
        <taxon>Pseudonocardia</taxon>
    </lineage>
</organism>
<accession>A0A511CXX7</accession>
<dbReference type="Proteomes" id="UP000321328">
    <property type="component" value="Unassembled WGS sequence"/>
</dbReference>
<proteinExistence type="predicted"/>
<keyword evidence="2" id="KW-1185">Reference proteome</keyword>
<comment type="caution">
    <text evidence="1">The sequence shown here is derived from an EMBL/GenBank/DDBJ whole genome shotgun (WGS) entry which is preliminary data.</text>
</comment>
<sequence>MELAPHRIRVNSIHPTHVDTDMIHNPAVYSLFAPGVPGADRETAAASMKAMHALPISWVDPVDISHAVA</sequence>
<evidence type="ECO:0000313" key="1">
    <source>
        <dbReference type="EMBL" id="GEL17402.1"/>
    </source>
</evidence>
<dbReference type="SUPFAM" id="SSF51735">
    <property type="entry name" value="NAD(P)-binding Rossmann-fold domains"/>
    <property type="match status" value="1"/>
</dbReference>
<dbReference type="STRING" id="1123024.GCA_000423625_02707"/>
<dbReference type="InterPro" id="IPR036291">
    <property type="entry name" value="NAD(P)-bd_dom_sf"/>
</dbReference>
<gene>
    <name evidence="1" type="ORF">PA7_12390</name>
</gene>
<name>A0A511CXX7_9PSEU</name>
<reference evidence="1 2" key="1">
    <citation type="submission" date="2019-07" db="EMBL/GenBank/DDBJ databases">
        <title>Whole genome shotgun sequence of Pseudonocardia asaccharolytica NBRC 16224.</title>
        <authorList>
            <person name="Hosoyama A."/>
            <person name="Uohara A."/>
            <person name="Ohji S."/>
            <person name="Ichikawa N."/>
        </authorList>
    </citation>
    <scope>NUCLEOTIDE SEQUENCE [LARGE SCALE GENOMIC DNA]</scope>
    <source>
        <strain evidence="1 2">NBRC 16224</strain>
    </source>
</reference>